<dbReference type="AlphaFoldDB" id="A0AA96LD49"/>
<dbReference type="Proteomes" id="UP001305702">
    <property type="component" value="Chromosome"/>
</dbReference>
<reference evidence="3 4" key="1">
    <citation type="submission" date="2022-02" db="EMBL/GenBank/DDBJ databases">
        <title>Paenibacillus sp. MBLB1776 Whole Genome Shotgun Sequencing.</title>
        <authorList>
            <person name="Hwang C.Y."/>
            <person name="Cho E.-S."/>
            <person name="Seo M.-J."/>
        </authorList>
    </citation>
    <scope>NUCLEOTIDE SEQUENCE [LARGE SCALE GENOMIC DNA]</scope>
    <source>
        <strain evidence="3 4">MBLB1776</strain>
    </source>
</reference>
<proteinExistence type="inferred from homology"/>
<dbReference type="EMBL" id="CP130318">
    <property type="protein sequence ID" value="WNQ11542.1"/>
    <property type="molecule type" value="Genomic_DNA"/>
</dbReference>
<gene>
    <name evidence="3" type="ORF">MJA45_00230</name>
</gene>
<name>A0AA96LD49_9BACL</name>
<organism evidence="3 4">
    <name type="scientific">Paenibacillus aurantius</name>
    <dbReference type="NCBI Taxonomy" id="2918900"/>
    <lineage>
        <taxon>Bacteria</taxon>
        <taxon>Bacillati</taxon>
        <taxon>Bacillota</taxon>
        <taxon>Bacilli</taxon>
        <taxon>Bacillales</taxon>
        <taxon>Paenibacillaceae</taxon>
        <taxon>Paenibacillus</taxon>
    </lineage>
</organism>
<dbReference type="InterPro" id="IPR006340">
    <property type="entry name" value="DUF436"/>
</dbReference>
<dbReference type="NCBIfam" id="TIGR01440">
    <property type="entry name" value="TIGR01440 family protein"/>
    <property type="match status" value="1"/>
</dbReference>
<evidence type="ECO:0000313" key="4">
    <source>
        <dbReference type="Proteomes" id="UP001305702"/>
    </source>
</evidence>
<dbReference type="PIRSF" id="PIRSF007510">
    <property type="entry name" value="UCP007510"/>
    <property type="match status" value="1"/>
</dbReference>
<dbReference type="HAMAP" id="MF_00800">
    <property type="entry name" value="UPF0340"/>
    <property type="match status" value="1"/>
</dbReference>
<feature type="region of interest" description="Disordered" evidence="2">
    <location>
        <begin position="1"/>
        <end position="22"/>
    </location>
</feature>
<dbReference type="KEGG" id="paun:MJA45_00230"/>
<dbReference type="InterPro" id="IPR028345">
    <property type="entry name" value="Antibiotic_NAT-like"/>
</dbReference>
<evidence type="ECO:0000313" key="3">
    <source>
        <dbReference type="EMBL" id="WNQ11542.1"/>
    </source>
</evidence>
<accession>A0AA96LD49</accession>
<dbReference type="Gene3D" id="3.40.50.10360">
    <property type="entry name" value="Hypothetical protein TT1679"/>
    <property type="match status" value="1"/>
</dbReference>
<comment type="similarity">
    <text evidence="1">Belongs to the UPF0340 family.</text>
</comment>
<dbReference type="SUPFAM" id="SSF110710">
    <property type="entry name" value="TTHA0583/YokD-like"/>
    <property type="match status" value="1"/>
</dbReference>
<keyword evidence="4" id="KW-1185">Reference proteome</keyword>
<sequence>MAVKENEANRAGQPEWDPEADLSQRVETALTELVQAGKVEEGQIVVIGTSTSEVIGRHIGTAGSEEAAAAIFEGVQRVRGRIGFFPAFQCCEHLNRALVVEKELLSRYPLLEPVSVIPVPRAGGSMAAYAFRKLKQPVVVETIRAHAGIDIGGTLIGMHLIPVAVPLRSSVRMIGEAPVSMAYTRPKLIGGARAVYVVETVTDAGTCD</sequence>
<dbReference type="Pfam" id="PF04260">
    <property type="entry name" value="DUF436"/>
    <property type="match status" value="1"/>
</dbReference>
<evidence type="ECO:0000256" key="1">
    <source>
        <dbReference type="HAMAP-Rule" id="MF_00800"/>
    </source>
</evidence>
<evidence type="ECO:0000256" key="2">
    <source>
        <dbReference type="SAM" id="MobiDB-lite"/>
    </source>
</evidence>
<protein>
    <recommendedName>
        <fullName evidence="1">UPF0340 protein MJA45_00230</fullName>
    </recommendedName>
</protein>